<sequence>MSLTTAQRALAPAVRARLEASTRASRALPSTTATIFKISPPRRIATTDSQTTRAFHTTPQNALPSGLGSGMMPPTYFQKSASLPMNTVVRFVPQQTAWIVERMGKFNRILQPGLAILIPFLDRIAYVKSLKEVAIEIPSQSAITADNVTLELDGVLYTRVFDAYKASYGVEDAEYAISQLAQTTMRSEIGQLTLDHVLKERAALNTNITAAINEAAQAWGVTCLRYEIRDIHAPKPVVEAMHRQVTAERSKRAEILESEGQRQSAINIAEGEKQSAILASEAVRAEKINRAAGEAEAILLRARATAAGIEAVARSIAEGKDAAQGAVSLSVAEKYVDAFGKLAKEGTAVVVPGNVGDIGGMIATALSVYGKVGDAQSRTMAKGILEKNKVIEAGNGSAEGKHEQSDTKELAA</sequence>
<accession>A0AAN6PT73</accession>
<evidence type="ECO:0000256" key="1">
    <source>
        <dbReference type="ARBA" id="ARBA00004173"/>
    </source>
</evidence>
<dbReference type="Pfam" id="PF16200">
    <property type="entry name" value="Band_7_C"/>
    <property type="match status" value="1"/>
</dbReference>
<gene>
    <name evidence="6" type="ORF">N658DRAFT_457093</name>
</gene>
<evidence type="ECO:0000259" key="5">
    <source>
        <dbReference type="SMART" id="SM00244"/>
    </source>
</evidence>
<evidence type="ECO:0000256" key="3">
    <source>
        <dbReference type="ARBA" id="ARBA00023128"/>
    </source>
</evidence>
<dbReference type="InterPro" id="IPR032435">
    <property type="entry name" value="STML2-like_C"/>
</dbReference>
<dbReference type="EMBL" id="MU863677">
    <property type="protein sequence ID" value="KAK4097343.1"/>
    <property type="molecule type" value="Genomic_DNA"/>
</dbReference>
<name>A0AAN6PT73_9PEZI</name>
<keyword evidence="3" id="KW-0496">Mitochondrion</keyword>
<evidence type="ECO:0000256" key="2">
    <source>
        <dbReference type="ARBA" id="ARBA00008164"/>
    </source>
</evidence>
<comment type="caution">
    <text evidence="6">The sequence shown here is derived from an EMBL/GenBank/DDBJ whole genome shotgun (WGS) entry which is preliminary data.</text>
</comment>
<feature type="compositionally biased region" description="Basic and acidic residues" evidence="4">
    <location>
        <begin position="399"/>
        <end position="412"/>
    </location>
</feature>
<feature type="region of interest" description="Disordered" evidence="4">
    <location>
        <begin position="392"/>
        <end position="412"/>
    </location>
</feature>
<dbReference type="SUPFAM" id="SSF117892">
    <property type="entry name" value="Band 7/SPFH domain"/>
    <property type="match status" value="1"/>
</dbReference>
<dbReference type="PANTHER" id="PTHR43327">
    <property type="entry name" value="STOMATIN-LIKE PROTEIN 2, MITOCHONDRIAL"/>
    <property type="match status" value="1"/>
</dbReference>
<protein>
    <recommendedName>
        <fullName evidence="5">Band 7 domain-containing protein</fullName>
    </recommendedName>
</protein>
<dbReference type="GO" id="GO:0007005">
    <property type="term" value="P:mitochondrion organization"/>
    <property type="evidence" value="ECO:0007669"/>
    <property type="project" value="TreeGrafter"/>
</dbReference>
<dbReference type="PRINTS" id="PR00721">
    <property type="entry name" value="STOMATIN"/>
</dbReference>
<dbReference type="Pfam" id="PF01145">
    <property type="entry name" value="Band_7"/>
    <property type="match status" value="1"/>
</dbReference>
<dbReference type="AlphaFoldDB" id="A0AAN6PT73"/>
<dbReference type="GO" id="GO:0098552">
    <property type="term" value="C:side of membrane"/>
    <property type="evidence" value="ECO:0007669"/>
    <property type="project" value="UniProtKB-ARBA"/>
</dbReference>
<dbReference type="SMART" id="SM00244">
    <property type="entry name" value="PHB"/>
    <property type="match status" value="1"/>
</dbReference>
<proteinExistence type="inferred from homology"/>
<dbReference type="GO" id="GO:0005886">
    <property type="term" value="C:plasma membrane"/>
    <property type="evidence" value="ECO:0007669"/>
    <property type="project" value="UniProtKB-ARBA"/>
</dbReference>
<comment type="similarity">
    <text evidence="2">Belongs to the band 7/mec-2 family.</text>
</comment>
<dbReference type="PANTHER" id="PTHR43327:SF10">
    <property type="entry name" value="STOMATIN-LIKE PROTEIN 2, MITOCHONDRIAL"/>
    <property type="match status" value="1"/>
</dbReference>
<dbReference type="InterPro" id="IPR001972">
    <property type="entry name" value="Stomatin_HflK_fam"/>
</dbReference>
<dbReference type="InterPro" id="IPR050710">
    <property type="entry name" value="Band7/mec-2_domain"/>
</dbReference>
<keyword evidence="7" id="KW-1185">Reference proteome</keyword>
<feature type="domain" description="Band 7" evidence="5">
    <location>
        <begin position="87"/>
        <end position="245"/>
    </location>
</feature>
<evidence type="ECO:0000313" key="7">
    <source>
        <dbReference type="Proteomes" id="UP001305647"/>
    </source>
</evidence>
<dbReference type="Proteomes" id="UP001305647">
    <property type="component" value="Unassembled WGS sequence"/>
</dbReference>
<reference evidence="6" key="1">
    <citation type="journal article" date="2023" name="Mol. Phylogenet. Evol.">
        <title>Genome-scale phylogeny and comparative genomics of the fungal order Sordariales.</title>
        <authorList>
            <person name="Hensen N."/>
            <person name="Bonometti L."/>
            <person name="Westerberg I."/>
            <person name="Brannstrom I.O."/>
            <person name="Guillou S."/>
            <person name="Cros-Aarteil S."/>
            <person name="Calhoun S."/>
            <person name="Haridas S."/>
            <person name="Kuo A."/>
            <person name="Mondo S."/>
            <person name="Pangilinan J."/>
            <person name="Riley R."/>
            <person name="LaButti K."/>
            <person name="Andreopoulos B."/>
            <person name="Lipzen A."/>
            <person name="Chen C."/>
            <person name="Yan M."/>
            <person name="Daum C."/>
            <person name="Ng V."/>
            <person name="Clum A."/>
            <person name="Steindorff A."/>
            <person name="Ohm R.A."/>
            <person name="Martin F."/>
            <person name="Silar P."/>
            <person name="Natvig D.O."/>
            <person name="Lalanne C."/>
            <person name="Gautier V."/>
            <person name="Ament-Velasquez S.L."/>
            <person name="Kruys A."/>
            <person name="Hutchinson M.I."/>
            <person name="Powell A.J."/>
            <person name="Barry K."/>
            <person name="Miller A.N."/>
            <person name="Grigoriev I.V."/>
            <person name="Debuchy R."/>
            <person name="Gladieux P."/>
            <person name="Hiltunen Thoren M."/>
            <person name="Johannesson H."/>
        </authorList>
    </citation>
    <scope>NUCLEOTIDE SEQUENCE</scope>
    <source>
        <strain evidence="6">CBS 757.83</strain>
    </source>
</reference>
<evidence type="ECO:0000313" key="6">
    <source>
        <dbReference type="EMBL" id="KAK4097343.1"/>
    </source>
</evidence>
<dbReference type="Gene3D" id="3.30.479.30">
    <property type="entry name" value="Band 7 domain"/>
    <property type="match status" value="1"/>
</dbReference>
<dbReference type="FunFam" id="3.30.479.30:FF:000004">
    <property type="entry name" value="Putative membrane protease family, stomatin"/>
    <property type="match status" value="1"/>
</dbReference>
<dbReference type="InterPro" id="IPR036013">
    <property type="entry name" value="Band_7/SPFH_dom_sf"/>
</dbReference>
<comment type="subcellular location">
    <subcellularLocation>
        <location evidence="1">Mitochondrion</location>
    </subcellularLocation>
</comment>
<dbReference type="InterPro" id="IPR001107">
    <property type="entry name" value="Band_7"/>
</dbReference>
<dbReference type="GO" id="GO:0005739">
    <property type="term" value="C:mitochondrion"/>
    <property type="evidence" value="ECO:0007669"/>
    <property type="project" value="UniProtKB-SubCell"/>
</dbReference>
<dbReference type="CDD" id="cd08829">
    <property type="entry name" value="SPFH_paraslipin"/>
    <property type="match status" value="1"/>
</dbReference>
<evidence type="ECO:0000256" key="4">
    <source>
        <dbReference type="SAM" id="MobiDB-lite"/>
    </source>
</evidence>
<organism evidence="6 7">
    <name type="scientific">Parathielavia hyrcaniae</name>
    <dbReference type="NCBI Taxonomy" id="113614"/>
    <lineage>
        <taxon>Eukaryota</taxon>
        <taxon>Fungi</taxon>
        <taxon>Dikarya</taxon>
        <taxon>Ascomycota</taxon>
        <taxon>Pezizomycotina</taxon>
        <taxon>Sordariomycetes</taxon>
        <taxon>Sordariomycetidae</taxon>
        <taxon>Sordariales</taxon>
        <taxon>Chaetomiaceae</taxon>
        <taxon>Parathielavia</taxon>
    </lineage>
</organism>
<reference evidence="6" key="2">
    <citation type="submission" date="2023-05" db="EMBL/GenBank/DDBJ databases">
        <authorList>
            <consortium name="Lawrence Berkeley National Laboratory"/>
            <person name="Steindorff A."/>
            <person name="Hensen N."/>
            <person name="Bonometti L."/>
            <person name="Westerberg I."/>
            <person name="Brannstrom I.O."/>
            <person name="Guillou S."/>
            <person name="Cros-Aarteil S."/>
            <person name="Calhoun S."/>
            <person name="Haridas S."/>
            <person name="Kuo A."/>
            <person name="Mondo S."/>
            <person name="Pangilinan J."/>
            <person name="Riley R."/>
            <person name="Labutti K."/>
            <person name="Andreopoulos B."/>
            <person name="Lipzen A."/>
            <person name="Chen C."/>
            <person name="Yanf M."/>
            <person name="Daum C."/>
            <person name="Ng V."/>
            <person name="Clum A."/>
            <person name="Ohm R."/>
            <person name="Martin F."/>
            <person name="Silar P."/>
            <person name="Natvig D."/>
            <person name="Lalanne C."/>
            <person name="Gautier V."/>
            <person name="Ament-Velasquez S.L."/>
            <person name="Kruys A."/>
            <person name="Hutchinson M.I."/>
            <person name="Powell A.J."/>
            <person name="Barry K."/>
            <person name="Miller A.N."/>
            <person name="Grigoriev I.V."/>
            <person name="Debuchy R."/>
            <person name="Gladieux P."/>
            <person name="Thoren M.H."/>
            <person name="Johannesson H."/>
        </authorList>
    </citation>
    <scope>NUCLEOTIDE SEQUENCE</scope>
    <source>
        <strain evidence="6">CBS 757.83</strain>
    </source>
</reference>